<organism evidence="4 5">
    <name type="scientific">Pontibacter aydingkolensis</name>
    <dbReference type="NCBI Taxonomy" id="1911536"/>
    <lineage>
        <taxon>Bacteria</taxon>
        <taxon>Pseudomonadati</taxon>
        <taxon>Bacteroidota</taxon>
        <taxon>Cytophagia</taxon>
        <taxon>Cytophagales</taxon>
        <taxon>Hymenobacteraceae</taxon>
        <taxon>Pontibacter</taxon>
    </lineage>
</organism>
<dbReference type="InterPro" id="IPR015797">
    <property type="entry name" value="NUDIX_hydrolase-like_dom_sf"/>
</dbReference>
<dbReference type="SUPFAM" id="SSF55811">
    <property type="entry name" value="Nudix"/>
    <property type="match status" value="1"/>
</dbReference>
<dbReference type="PRINTS" id="PR00502">
    <property type="entry name" value="NUDIXFAMILY"/>
</dbReference>
<reference evidence="4 5" key="1">
    <citation type="journal article" date="2016" name="Int. J. Syst. Evol. Microbiol.">
        <title>Pontibacter aydingkolensis sp. nov., isolated from soil of a salt lake.</title>
        <authorList>
            <person name="Osman G."/>
            <person name="Zhang T."/>
            <person name="Lou K."/>
            <person name="Gao Y."/>
            <person name="Chang W."/>
            <person name="Lin Q."/>
            <person name="Yang H.M."/>
            <person name="Huo X.D."/>
            <person name="Wang N."/>
        </authorList>
    </citation>
    <scope>NUCLEOTIDE SEQUENCE [LARGE SCALE GENOMIC DNA]</scope>
    <source>
        <strain evidence="4 5">KACC 19255</strain>
    </source>
</reference>
<dbReference type="PANTHER" id="PTHR21340">
    <property type="entry name" value="DIADENOSINE 5,5-P1,P4-TETRAPHOSPHATE PYROPHOSPHOHYDROLASE MUTT"/>
    <property type="match status" value="1"/>
</dbReference>
<accession>A0ABS7CP72</accession>
<dbReference type="PROSITE" id="PS00893">
    <property type="entry name" value="NUDIX_BOX"/>
    <property type="match status" value="1"/>
</dbReference>
<dbReference type="Gene3D" id="3.90.79.10">
    <property type="entry name" value="Nucleoside Triphosphate Pyrophosphohydrolase"/>
    <property type="match status" value="1"/>
</dbReference>
<dbReference type="CDD" id="cd03673">
    <property type="entry name" value="NUDIX_Ap6A_hydrolase"/>
    <property type="match status" value="1"/>
</dbReference>
<dbReference type="PROSITE" id="PS51462">
    <property type="entry name" value="NUDIX"/>
    <property type="match status" value="1"/>
</dbReference>
<gene>
    <name evidence="4" type="ORF">K0O23_00950</name>
</gene>
<proteinExistence type="inferred from homology"/>
<evidence type="ECO:0000313" key="5">
    <source>
        <dbReference type="Proteomes" id="UP000813018"/>
    </source>
</evidence>
<evidence type="ECO:0000313" key="4">
    <source>
        <dbReference type="EMBL" id="MBW7465619.1"/>
    </source>
</evidence>
<dbReference type="RefSeq" id="WP_219875505.1">
    <property type="nucleotide sequence ID" value="NZ_JAHYXK010000001.1"/>
</dbReference>
<dbReference type="EMBL" id="JAHYXK010000001">
    <property type="protein sequence ID" value="MBW7465619.1"/>
    <property type="molecule type" value="Genomic_DNA"/>
</dbReference>
<dbReference type="Proteomes" id="UP000813018">
    <property type="component" value="Unassembled WGS sequence"/>
</dbReference>
<dbReference type="InterPro" id="IPR000086">
    <property type="entry name" value="NUDIX_hydrolase_dom"/>
</dbReference>
<evidence type="ECO:0000256" key="2">
    <source>
        <dbReference type="RuleBase" id="RU003476"/>
    </source>
</evidence>
<dbReference type="InterPro" id="IPR020084">
    <property type="entry name" value="NUDIX_hydrolase_CS"/>
</dbReference>
<sequence>MEPDAPKPKLPVVDQVSSGGVAYRKGDAGVEVALISVGQPAHWQLPKGIVDPGETPEITAVREVQEETGISTELIKKLETIEYWYVGNKGQQRVRFHKFVHFFLLAYSSGDLGKHDWEVNEARWVSIQEAEELLAFKSERQVVAKAALLIKSFNKV</sequence>
<dbReference type="InterPro" id="IPR020476">
    <property type="entry name" value="Nudix_hydrolase"/>
</dbReference>
<evidence type="ECO:0000259" key="3">
    <source>
        <dbReference type="PROSITE" id="PS51462"/>
    </source>
</evidence>
<dbReference type="GO" id="GO:0016787">
    <property type="term" value="F:hydrolase activity"/>
    <property type="evidence" value="ECO:0007669"/>
    <property type="project" value="UniProtKB-KW"/>
</dbReference>
<evidence type="ECO:0000256" key="1">
    <source>
        <dbReference type="ARBA" id="ARBA00022801"/>
    </source>
</evidence>
<dbReference type="PANTHER" id="PTHR21340:SF0">
    <property type="entry name" value="BIS(5'-NUCLEOSYL)-TETRAPHOSPHATASE [ASYMMETRICAL]"/>
    <property type="match status" value="1"/>
</dbReference>
<comment type="similarity">
    <text evidence="2">Belongs to the Nudix hydrolase family.</text>
</comment>
<dbReference type="Pfam" id="PF00293">
    <property type="entry name" value="NUDIX"/>
    <property type="match status" value="1"/>
</dbReference>
<keyword evidence="5" id="KW-1185">Reference proteome</keyword>
<protein>
    <submittedName>
        <fullName evidence="4">NUDIX hydrolase</fullName>
    </submittedName>
</protein>
<feature type="domain" description="Nudix hydrolase" evidence="3">
    <location>
        <begin position="13"/>
        <end position="149"/>
    </location>
</feature>
<comment type="caution">
    <text evidence="4">The sequence shown here is derived from an EMBL/GenBank/DDBJ whole genome shotgun (WGS) entry which is preliminary data.</text>
</comment>
<name>A0ABS7CP72_9BACT</name>
<keyword evidence="1 2" id="KW-0378">Hydrolase</keyword>
<dbReference type="InterPro" id="IPR051325">
    <property type="entry name" value="Nudix_hydrolase_domain"/>
</dbReference>